<evidence type="ECO:0000256" key="1">
    <source>
        <dbReference type="ARBA" id="ARBA00007447"/>
    </source>
</evidence>
<dbReference type="InterPro" id="IPR001461">
    <property type="entry name" value="Aspartic_peptidase_A1"/>
</dbReference>
<dbReference type="PANTHER" id="PTHR47966:SF65">
    <property type="entry name" value="ASPARTIC-TYPE ENDOPEPTIDASE"/>
    <property type="match status" value="1"/>
</dbReference>
<dbReference type="InterPro" id="IPR021109">
    <property type="entry name" value="Peptidase_aspartic_dom_sf"/>
</dbReference>
<feature type="domain" description="Peptidase A1" evidence="8">
    <location>
        <begin position="150"/>
        <end position="468"/>
    </location>
</feature>
<evidence type="ECO:0000256" key="5">
    <source>
        <dbReference type="ARBA" id="ARBA00022801"/>
    </source>
</evidence>
<evidence type="ECO:0000313" key="10">
    <source>
        <dbReference type="Proteomes" id="UP000262825"/>
    </source>
</evidence>
<keyword evidence="2 7" id="KW-0645">Protease</keyword>
<dbReference type="PRINTS" id="PR00792">
    <property type="entry name" value="PEPSIN"/>
</dbReference>
<dbReference type="InterPro" id="IPR033876">
    <property type="entry name" value="SAP-like"/>
</dbReference>
<dbReference type="Gene3D" id="2.40.70.10">
    <property type="entry name" value="Acid Proteases"/>
    <property type="match status" value="2"/>
</dbReference>
<dbReference type="GO" id="GO:0004190">
    <property type="term" value="F:aspartic-type endopeptidase activity"/>
    <property type="evidence" value="ECO:0007669"/>
    <property type="project" value="UniProtKB-KW"/>
</dbReference>
<evidence type="ECO:0000259" key="8">
    <source>
        <dbReference type="PROSITE" id="PS51767"/>
    </source>
</evidence>
<dbReference type="Pfam" id="PF00026">
    <property type="entry name" value="Asp"/>
    <property type="match status" value="1"/>
</dbReference>
<dbReference type="GO" id="GO:0071944">
    <property type="term" value="C:cell periphery"/>
    <property type="evidence" value="ECO:0007669"/>
    <property type="project" value="UniProtKB-ARBA"/>
</dbReference>
<evidence type="ECO:0000256" key="3">
    <source>
        <dbReference type="ARBA" id="ARBA00022729"/>
    </source>
</evidence>
<dbReference type="CDD" id="cd05474">
    <property type="entry name" value="SAP_like"/>
    <property type="match status" value="1"/>
</dbReference>
<dbReference type="PANTHER" id="PTHR47966">
    <property type="entry name" value="BETA-SITE APP-CLEAVING ENZYME, ISOFORM A-RELATED"/>
    <property type="match status" value="1"/>
</dbReference>
<dbReference type="GO" id="GO:0006508">
    <property type="term" value="P:proteolysis"/>
    <property type="evidence" value="ECO:0007669"/>
    <property type="project" value="UniProtKB-KW"/>
</dbReference>
<dbReference type="EMBL" id="UFAJ01000973">
    <property type="protein sequence ID" value="SSD61900.1"/>
    <property type="molecule type" value="Genomic_DNA"/>
</dbReference>
<dbReference type="PROSITE" id="PS00141">
    <property type="entry name" value="ASP_PROTEASE"/>
    <property type="match status" value="1"/>
</dbReference>
<protein>
    <recommendedName>
        <fullName evidence="8">Peptidase A1 domain-containing protein</fullName>
    </recommendedName>
</protein>
<evidence type="ECO:0000256" key="7">
    <source>
        <dbReference type="RuleBase" id="RU000454"/>
    </source>
</evidence>
<dbReference type="InterPro" id="IPR001969">
    <property type="entry name" value="Aspartic_peptidase_AS"/>
</dbReference>
<evidence type="ECO:0000256" key="2">
    <source>
        <dbReference type="ARBA" id="ARBA00022670"/>
    </source>
</evidence>
<dbReference type="FunFam" id="2.40.70.10:FF:000023">
    <property type="entry name" value="Aspartic protease"/>
    <property type="match status" value="1"/>
</dbReference>
<dbReference type="VEuPathDB" id="FungiDB:SCODWIG_03661"/>
<keyword evidence="10" id="KW-1185">Reference proteome</keyword>
<sequence length="596" mass="63093">MIFLREAKDKITKGDKTAEKALDDIFKRDLFKALGDAIDEGFDKAKDKITKGDKAAEEALDDIFKRSFFSDLGDDIKGGIDEGFDKAKDKITKGDKTAEKALDDIFKREDIIDLIENGLGIHTDKRSVTNSVEGVEKDALSDFWSEFSTFLASQTLGQASTTVGSVSSTSSSSDYTYCKLYGTFNPNNSDTFKSNDTDFYIVYGDDSFALGNWGTDVVGINGVSLDGLTFAVANTTNSTVGVLGIGLQGLEVTYTGYTAQSVGKSYTYNNLPALLKSSGDIDVTAYSLFLNNDTASTGSILFGAVDHSKYSGQLYTVPIVNIYSSKNINSAIEFDITLQGIGFSNGKKNSTYSTTKVPALLDSGTTMVYFPEALAEIVADGLGATYSSELGVYLLDCNSVEDSDNLVFDFGGFLINSPLNNFIFSTNSDTLCAFGIIPSDDDYIILGDSFLQTAYVVYDLDNLEISLAEADYSNSEENIDVIKSSVPSAIKAPNYSNSWSSFASGYNTGGNIFTVTTQAASSSAGSSSVNATSSGSSVNASGSVTASGTVSASSSITTATSSTTTSSSKTGNGSNKSVAGWGTIWTLIALLLAAFI</sequence>
<reference evidence="10" key="1">
    <citation type="submission" date="2018-06" db="EMBL/GenBank/DDBJ databases">
        <authorList>
            <person name="Guldener U."/>
        </authorList>
    </citation>
    <scope>NUCLEOTIDE SEQUENCE [LARGE SCALE GENOMIC DNA]</scope>
    <source>
        <strain evidence="10">UTAD17</strain>
    </source>
</reference>
<dbReference type="PROSITE" id="PS51767">
    <property type="entry name" value="PEPTIDASE_A1"/>
    <property type="match status" value="1"/>
</dbReference>
<organism evidence="9 10">
    <name type="scientific">Saccharomycodes ludwigii</name>
    <dbReference type="NCBI Taxonomy" id="36035"/>
    <lineage>
        <taxon>Eukaryota</taxon>
        <taxon>Fungi</taxon>
        <taxon>Dikarya</taxon>
        <taxon>Ascomycota</taxon>
        <taxon>Saccharomycotina</taxon>
        <taxon>Saccharomycetes</taxon>
        <taxon>Saccharomycodales</taxon>
        <taxon>Saccharomycodaceae</taxon>
        <taxon>Saccharomycodes</taxon>
    </lineage>
</organism>
<keyword evidence="6" id="KW-1015">Disulfide bond</keyword>
<keyword evidence="3" id="KW-0732">Signal</keyword>
<evidence type="ECO:0000313" key="9">
    <source>
        <dbReference type="EMBL" id="SSD61900.1"/>
    </source>
</evidence>
<evidence type="ECO:0000256" key="4">
    <source>
        <dbReference type="ARBA" id="ARBA00022750"/>
    </source>
</evidence>
<gene>
    <name evidence="9" type="ORF">SCODWIG_03661</name>
</gene>
<name>A0A376BCQ0_9ASCO</name>
<dbReference type="Proteomes" id="UP000262825">
    <property type="component" value="Unassembled WGS sequence"/>
</dbReference>
<dbReference type="AlphaFoldDB" id="A0A376BCQ0"/>
<keyword evidence="5 7" id="KW-0378">Hydrolase</keyword>
<feature type="disulfide bond" evidence="6">
    <location>
        <begin position="397"/>
        <end position="432"/>
    </location>
</feature>
<evidence type="ECO:0000256" key="6">
    <source>
        <dbReference type="PIRSR" id="PIRSR601461-2"/>
    </source>
</evidence>
<proteinExistence type="inferred from homology"/>
<dbReference type="SUPFAM" id="SSF50630">
    <property type="entry name" value="Acid proteases"/>
    <property type="match status" value="1"/>
</dbReference>
<keyword evidence="4 7" id="KW-0064">Aspartyl protease</keyword>
<dbReference type="InterPro" id="IPR033121">
    <property type="entry name" value="PEPTIDASE_A1"/>
</dbReference>
<comment type="similarity">
    <text evidence="1 7">Belongs to the peptidase A1 family.</text>
</comment>
<accession>A0A376BCQ0</accession>